<evidence type="ECO:0000256" key="2">
    <source>
        <dbReference type="ARBA" id="ARBA00022448"/>
    </source>
</evidence>
<keyword evidence="12" id="KW-1185">Reference proteome</keyword>
<dbReference type="InterPro" id="IPR003439">
    <property type="entry name" value="ABC_transporter-like_ATP-bd"/>
</dbReference>
<evidence type="ECO:0000256" key="5">
    <source>
        <dbReference type="ARBA" id="ARBA00022989"/>
    </source>
</evidence>
<dbReference type="InterPro" id="IPR027417">
    <property type="entry name" value="P-loop_NTPase"/>
</dbReference>
<evidence type="ECO:0000313" key="12">
    <source>
        <dbReference type="Proteomes" id="UP000003653"/>
    </source>
</evidence>
<dbReference type="PROSITE" id="PS50006">
    <property type="entry name" value="FHA_DOMAIN"/>
    <property type="match status" value="1"/>
</dbReference>
<feature type="transmembrane region" description="Helical" evidence="8">
    <location>
        <begin position="689"/>
        <end position="711"/>
    </location>
</feature>
<dbReference type="InterPro" id="IPR050352">
    <property type="entry name" value="ABCG_transporters"/>
</dbReference>
<gene>
    <name evidence="11" type="ORF">HMPREF0591_2216</name>
</gene>
<feature type="transmembrane region" description="Helical" evidence="8">
    <location>
        <begin position="661"/>
        <end position="682"/>
    </location>
</feature>
<dbReference type="InterPro" id="IPR013525">
    <property type="entry name" value="ABC2_TM"/>
</dbReference>
<dbReference type="Gene3D" id="3.40.50.300">
    <property type="entry name" value="P-loop containing nucleotide triphosphate hydrolases"/>
    <property type="match status" value="1"/>
</dbReference>
<feature type="transmembrane region" description="Helical" evidence="8">
    <location>
        <begin position="536"/>
        <end position="557"/>
    </location>
</feature>
<feature type="transmembrane region" description="Helical" evidence="8">
    <location>
        <begin position="618"/>
        <end position="641"/>
    </location>
</feature>
<dbReference type="eggNOG" id="COG0842">
    <property type="taxonomic scope" value="Bacteria"/>
</dbReference>
<evidence type="ECO:0000256" key="6">
    <source>
        <dbReference type="ARBA" id="ARBA00023136"/>
    </source>
</evidence>
<evidence type="ECO:0000256" key="7">
    <source>
        <dbReference type="SAM" id="MobiDB-lite"/>
    </source>
</evidence>
<keyword evidence="3" id="KW-0597">Phosphoprotein</keyword>
<dbReference type="Proteomes" id="UP000003653">
    <property type="component" value="Unassembled WGS sequence"/>
</dbReference>
<evidence type="ECO:0000313" key="11">
    <source>
        <dbReference type="EMBL" id="EFG77872.1"/>
    </source>
</evidence>
<feature type="transmembrane region" description="Helical" evidence="8">
    <location>
        <begin position="577"/>
        <end position="598"/>
    </location>
</feature>
<dbReference type="InterPro" id="IPR008984">
    <property type="entry name" value="SMAD_FHA_dom_sf"/>
</dbReference>
<keyword evidence="11" id="KW-0547">Nucleotide-binding</keyword>
<dbReference type="InterPro" id="IPR000253">
    <property type="entry name" value="FHA_dom"/>
</dbReference>
<dbReference type="GO" id="GO:0005524">
    <property type="term" value="F:ATP binding"/>
    <property type="evidence" value="ECO:0007669"/>
    <property type="project" value="UniProtKB-KW"/>
</dbReference>
<name>D5P7S2_9MYCO</name>
<evidence type="ECO:0000259" key="9">
    <source>
        <dbReference type="PROSITE" id="PS50006"/>
    </source>
</evidence>
<reference evidence="11 12" key="1">
    <citation type="submission" date="2010-04" db="EMBL/GenBank/DDBJ databases">
        <authorList>
            <person name="Muzny D."/>
            <person name="Qin X."/>
            <person name="Deng J."/>
            <person name="Jiang H."/>
            <person name="Liu Y."/>
            <person name="Qu J."/>
            <person name="Song X.-Z."/>
            <person name="Zhang L."/>
            <person name="Thornton R."/>
            <person name="Coyle M."/>
            <person name="Francisco L."/>
            <person name="Jackson L."/>
            <person name="Javaid M."/>
            <person name="Korchina V."/>
            <person name="Kovar C."/>
            <person name="Mata R."/>
            <person name="Mathew T."/>
            <person name="Ngo R."/>
            <person name="Nguyen L."/>
            <person name="Nguyen N."/>
            <person name="Okwuonu G."/>
            <person name="Ongeri F."/>
            <person name="Pham C."/>
            <person name="Simmons D."/>
            <person name="Wilczek-Boney K."/>
            <person name="Hale W."/>
            <person name="Jakkamsetti A."/>
            <person name="Pham P."/>
            <person name="Ruth R."/>
            <person name="San Lucas F."/>
            <person name="Warren J."/>
            <person name="Zhang J."/>
            <person name="Zhao Z."/>
            <person name="Zhou C."/>
            <person name="Zhu D."/>
            <person name="Lee S."/>
            <person name="Bess C."/>
            <person name="Blankenburg K."/>
            <person name="Forbes L."/>
            <person name="Fu Q."/>
            <person name="Gubbala S."/>
            <person name="Hirani K."/>
            <person name="Jayaseelan J.C."/>
            <person name="Lara F."/>
            <person name="Munidasa M."/>
            <person name="Palculict T."/>
            <person name="Patil S."/>
            <person name="Pu L.-L."/>
            <person name="Saada N."/>
            <person name="Tang L."/>
            <person name="Weissenberger G."/>
            <person name="Zhu Y."/>
            <person name="Hemphill L."/>
            <person name="Shang Y."/>
            <person name="Youmans B."/>
            <person name="Ayvaz T."/>
            <person name="Ross M."/>
            <person name="Santibanez J."/>
            <person name="Aqrawi P."/>
            <person name="Gross S."/>
            <person name="Joshi V."/>
            <person name="Fowler G."/>
            <person name="Nazareth L."/>
            <person name="Reid J."/>
            <person name="Worley K."/>
            <person name="Petrosino J."/>
            <person name="Highlander S."/>
            <person name="Gibbs R."/>
        </authorList>
    </citation>
    <scope>NUCLEOTIDE SEQUENCE [LARGE SCALE GENOMIC DNA]</scope>
    <source>
        <strain evidence="11 12">ATCC BAA-614</strain>
    </source>
</reference>
<keyword evidence="6 8" id="KW-0472">Membrane</keyword>
<sequence length="790" mass="83148">MRPEASAFRASPLTVWVGSMRFDFAPGRDVIVGYGPGCDIALERLGNPASPPPPPRPEVVLRFTGTQWVAIDLSHNGIFVDGARAATVNIRDGQAIGIGDPQHGPRLVFETGHPAGPPAPGRPTPRPAAYPPPRPPAATRAAHPADPNLGAPTQRETQRMPVPPLPPPPAERPAAPHPPPPPVLPPPPAAPPPAPAPDKGGPGLIERMVTSKLRAARPSFRTAQASATYRLPLTADARTVGVAAYQVGLTVDGRELLSGISFSARPGVFTAIAGPSPARSSALLGLLAGTRGLGSGRVTVDGHDVHAELDVMRTRVGVVARDDRLHRQLTVGQALGYAAELRLPQDISPEQRDRVVGQVLEELDLTEHRGTRIGKLSPEARRCAALAVELLTRPTLLVVDEPTAGLDGEQQRHVMAMLRRQADIGCAVVAAVSSEASLTNVNLCDQVLILTSAGTPAFLGPPLQVESAMGTADWSKVLARVSADPDGAHRAFTARQTSPAPPEVAAPSPPAPETPKARQVRLLARRDVRLILADRLYSAFLVILPFVLAGLTLLIPGDSGFGRPAAGSAHPHEGIEILAALNVAAVIIGTALTVRAVVRERRTFRREQALGLSTAAYLAAKILVFGLAAAVSTAIVFAIVVADKGGPVRGAALLHNATVELYVSVAMTAVVSAVIGLALSTLGSSPREVLPLLVPVVLVSALFNGSLVQLVSQWGFQQISWFVPAQWGFAASASTVNLRRVDALAADSEVWTHYSGWWVFDMTMLMLFGVAAAGFALYRLRPAGQSHREQ</sequence>
<feature type="region of interest" description="Disordered" evidence="7">
    <location>
        <begin position="96"/>
        <end position="204"/>
    </location>
</feature>
<dbReference type="AlphaFoldDB" id="D5P7S2"/>
<dbReference type="SUPFAM" id="SSF49879">
    <property type="entry name" value="SMAD/FHA domain"/>
    <property type="match status" value="1"/>
</dbReference>
<feature type="region of interest" description="Disordered" evidence="7">
    <location>
        <begin position="494"/>
        <end position="516"/>
    </location>
</feature>
<feature type="compositionally biased region" description="Pro residues" evidence="7">
    <location>
        <begin position="115"/>
        <end position="136"/>
    </location>
</feature>
<keyword evidence="11" id="KW-0067">ATP-binding</keyword>
<dbReference type="SUPFAM" id="SSF52540">
    <property type="entry name" value="P-loop containing nucleoside triphosphate hydrolases"/>
    <property type="match status" value="1"/>
</dbReference>
<dbReference type="RefSeq" id="WP_007171083.1">
    <property type="nucleotide sequence ID" value="NZ_GG770557.1"/>
</dbReference>
<evidence type="ECO:0000256" key="1">
    <source>
        <dbReference type="ARBA" id="ARBA00004141"/>
    </source>
</evidence>
<keyword evidence="5 8" id="KW-1133">Transmembrane helix</keyword>
<evidence type="ECO:0000256" key="4">
    <source>
        <dbReference type="ARBA" id="ARBA00022692"/>
    </source>
</evidence>
<feature type="transmembrane region" description="Helical" evidence="8">
    <location>
        <begin position="757"/>
        <end position="778"/>
    </location>
</feature>
<evidence type="ECO:0000256" key="3">
    <source>
        <dbReference type="ARBA" id="ARBA00022553"/>
    </source>
</evidence>
<proteinExistence type="predicted"/>
<organism evidence="11 12">
    <name type="scientific">Mycobacterium parascrofulaceum ATCC BAA-614</name>
    <dbReference type="NCBI Taxonomy" id="525368"/>
    <lineage>
        <taxon>Bacteria</taxon>
        <taxon>Bacillati</taxon>
        <taxon>Actinomycetota</taxon>
        <taxon>Actinomycetes</taxon>
        <taxon>Mycobacteriales</taxon>
        <taxon>Mycobacteriaceae</taxon>
        <taxon>Mycobacterium</taxon>
        <taxon>Mycobacterium simiae complex</taxon>
    </lineage>
</organism>
<feature type="domain" description="ABC transporter" evidence="10">
    <location>
        <begin position="237"/>
        <end position="477"/>
    </location>
</feature>
<evidence type="ECO:0000259" key="10">
    <source>
        <dbReference type="PROSITE" id="PS50893"/>
    </source>
</evidence>
<feature type="compositionally biased region" description="Pro residues" evidence="7">
    <location>
        <begin position="499"/>
        <end position="513"/>
    </location>
</feature>
<dbReference type="Gene3D" id="2.60.200.20">
    <property type="match status" value="1"/>
</dbReference>
<evidence type="ECO:0000256" key="8">
    <source>
        <dbReference type="SAM" id="Phobius"/>
    </source>
</evidence>
<comment type="caution">
    <text evidence="11">The sequence shown here is derived from an EMBL/GenBank/DDBJ whole genome shotgun (WGS) entry which is preliminary data.</text>
</comment>
<dbReference type="GO" id="GO:0016887">
    <property type="term" value="F:ATP hydrolysis activity"/>
    <property type="evidence" value="ECO:0007669"/>
    <property type="project" value="InterPro"/>
</dbReference>
<dbReference type="Pfam" id="PF00005">
    <property type="entry name" value="ABC_tran"/>
    <property type="match status" value="1"/>
</dbReference>
<accession>D5P7S2</accession>
<dbReference type="PANTHER" id="PTHR48041">
    <property type="entry name" value="ABC TRANSPORTER G FAMILY MEMBER 28"/>
    <property type="match status" value="1"/>
</dbReference>
<keyword evidence="2" id="KW-0813">Transport</keyword>
<feature type="domain" description="FHA" evidence="9">
    <location>
        <begin position="30"/>
        <end position="85"/>
    </location>
</feature>
<dbReference type="PROSITE" id="PS50893">
    <property type="entry name" value="ABC_TRANSPORTER_2"/>
    <property type="match status" value="1"/>
</dbReference>
<dbReference type="eggNOG" id="COG1131">
    <property type="taxonomic scope" value="Bacteria"/>
</dbReference>
<dbReference type="GO" id="GO:0016020">
    <property type="term" value="C:membrane"/>
    <property type="evidence" value="ECO:0007669"/>
    <property type="project" value="UniProtKB-SubCell"/>
</dbReference>
<dbReference type="PANTHER" id="PTHR48041:SF139">
    <property type="entry name" value="PROTEIN SCARLET"/>
    <property type="match status" value="1"/>
</dbReference>
<keyword evidence="4 8" id="KW-0812">Transmembrane</keyword>
<feature type="compositionally biased region" description="Pro residues" evidence="7">
    <location>
        <begin position="161"/>
        <end position="196"/>
    </location>
</feature>
<protein>
    <submittedName>
        <fullName evidence="11">ABC transporter, ATP-binding protein</fullName>
    </submittedName>
</protein>
<dbReference type="HOGENOM" id="CLU_012042_1_0_11"/>
<dbReference type="Pfam" id="PF01061">
    <property type="entry name" value="ABC2_membrane"/>
    <property type="match status" value="1"/>
</dbReference>
<dbReference type="GO" id="GO:0140359">
    <property type="term" value="F:ABC-type transporter activity"/>
    <property type="evidence" value="ECO:0007669"/>
    <property type="project" value="InterPro"/>
</dbReference>
<comment type="subcellular location">
    <subcellularLocation>
        <location evidence="1">Membrane</location>
        <topology evidence="1">Multi-pass membrane protein</topology>
    </subcellularLocation>
</comment>
<dbReference type="EMBL" id="ADNV01000202">
    <property type="protein sequence ID" value="EFG77872.1"/>
    <property type="molecule type" value="Genomic_DNA"/>
</dbReference>